<evidence type="ECO:0000256" key="2">
    <source>
        <dbReference type="ARBA" id="ARBA00022679"/>
    </source>
</evidence>
<keyword evidence="4" id="KW-0012">Acyltransferase</keyword>
<dbReference type="InterPro" id="IPR041561">
    <property type="entry name" value="PglD_N"/>
</dbReference>
<dbReference type="InterPro" id="IPR011004">
    <property type="entry name" value="Trimer_LpxA-like_sf"/>
</dbReference>
<comment type="similarity">
    <text evidence="1">Belongs to the transferase hexapeptide repeat family.</text>
</comment>
<dbReference type="NCBIfam" id="TIGR03570">
    <property type="entry name" value="NeuD_NnaD"/>
    <property type="match status" value="1"/>
</dbReference>
<feature type="domain" description="PglD N-terminal" evidence="7">
    <location>
        <begin position="3"/>
        <end position="76"/>
    </location>
</feature>
<dbReference type="CDD" id="cd03360">
    <property type="entry name" value="LbH_AT_putative"/>
    <property type="match status" value="1"/>
</dbReference>
<evidence type="ECO:0000313" key="8">
    <source>
        <dbReference type="EMBL" id="GGE05157.1"/>
    </source>
</evidence>
<sequence length="204" mass="21535">MKKINLFGASGHAKVIIDIIESNGFEVGYIFDDNPDIKLFLGREVISNYNDVQLNSNPLIISIGDNAVRKKIVKKLNAVQLSPGIAHPSAIISPYSKIGKGTVIMPNAVINSDAYIGENCIINTSAVIEHDCIIEDFAHISPNVSLAGGVKIGESSHVGIGTSIIQCIKIGKNTIVGAGAVVSKSLPPNCTAVGIPAKPIKFHK</sequence>
<dbReference type="RefSeq" id="WP_188405044.1">
    <property type="nucleotide sequence ID" value="NZ_BMGL01000002.1"/>
</dbReference>
<evidence type="ECO:0000256" key="1">
    <source>
        <dbReference type="ARBA" id="ARBA00007274"/>
    </source>
</evidence>
<keyword evidence="2" id="KW-0808">Transferase</keyword>
<evidence type="ECO:0000259" key="7">
    <source>
        <dbReference type="Pfam" id="PF17836"/>
    </source>
</evidence>
<dbReference type="EMBL" id="BMGL01000002">
    <property type="protein sequence ID" value="GGE05157.1"/>
    <property type="molecule type" value="Genomic_DNA"/>
</dbReference>
<dbReference type="InterPro" id="IPR001451">
    <property type="entry name" value="Hexapep"/>
</dbReference>
<dbReference type="Pfam" id="PF17836">
    <property type="entry name" value="PglD_N"/>
    <property type="match status" value="1"/>
</dbReference>
<dbReference type="Gene3D" id="3.40.50.20">
    <property type="match status" value="1"/>
</dbReference>
<feature type="binding site" evidence="6">
    <location>
        <begin position="10"/>
        <end position="12"/>
    </location>
    <ligand>
        <name>substrate</name>
    </ligand>
</feature>
<feature type="binding site" evidence="6">
    <location>
        <position position="160"/>
    </location>
    <ligand>
        <name>acetyl-CoA</name>
        <dbReference type="ChEBI" id="CHEBI:57288"/>
    </ligand>
</feature>
<dbReference type="PANTHER" id="PTHR43300">
    <property type="entry name" value="ACETYLTRANSFERASE"/>
    <property type="match status" value="1"/>
</dbReference>
<evidence type="ECO:0000256" key="5">
    <source>
        <dbReference type="PIRSR" id="PIRSR620019-1"/>
    </source>
</evidence>
<dbReference type="Pfam" id="PF00132">
    <property type="entry name" value="Hexapep"/>
    <property type="match status" value="1"/>
</dbReference>
<dbReference type="SUPFAM" id="SSF51161">
    <property type="entry name" value="Trimeric LpxA-like enzymes"/>
    <property type="match status" value="1"/>
</dbReference>
<evidence type="ECO:0000256" key="4">
    <source>
        <dbReference type="ARBA" id="ARBA00023315"/>
    </source>
</evidence>
<dbReference type="InterPro" id="IPR018357">
    <property type="entry name" value="Hexapep_transf_CS"/>
</dbReference>
<dbReference type="InterPro" id="IPR050179">
    <property type="entry name" value="Trans_hexapeptide_repeat"/>
</dbReference>
<dbReference type="AlphaFoldDB" id="A0A917E5J8"/>
<dbReference type="PANTHER" id="PTHR43300:SF7">
    <property type="entry name" value="UDP-N-ACETYLBACILLOSAMINE N-ACETYLTRANSFERASE"/>
    <property type="match status" value="1"/>
</dbReference>
<feature type="active site" description="Proton acceptor" evidence="5">
    <location>
        <position position="130"/>
    </location>
</feature>
<organism evidence="8 9">
    <name type="scientific">Psychroflexus salis</name>
    <dbReference type="NCBI Taxonomy" id="1526574"/>
    <lineage>
        <taxon>Bacteria</taxon>
        <taxon>Pseudomonadati</taxon>
        <taxon>Bacteroidota</taxon>
        <taxon>Flavobacteriia</taxon>
        <taxon>Flavobacteriales</taxon>
        <taxon>Flavobacteriaceae</taxon>
        <taxon>Psychroflexus</taxon>
    </lineage>
</organism>
<feature type="binding site" evidence="6">
    <location>
        <position position="139"/>
    </location>
    <ligand>
        <name>acetyl-CoA</name>
        <dbReference type="ChEBI" id="CHEBI:57288"/>
    </ligand>
</feature>
<feature type="binding site" evidence="6">
    <location>
        <position position="64"/>
    </location>
    <ligand>
        <name>substrate</name>
    </ligand>
</feature>
<keyword evidence="3" id="KW-0677">Repeat</keyword>
<proteinExistence type="inferred from homology"/>
<evidence type="ECO:0000256" key="6">
    <source>
        <dbReference type="PIRSR" id="PIRSR620019-2"/>
    </source>
</evidence>
<dbReference type="InterPro" id="IPR020019">
    <property type="entry name" value="AcTrfase_PglD-like"/>
</dbReference>
<reference evidence="8 9" key="1">
    <citation type="journal article" date="2014" name="Int. J. Syst. Evol. Microbiol.">
        <title>Complete genome sequence of Corynebacterium casei LMG S-19264T (=DSM 44701T), isolated from a smear-ripened cheese.</title>
        <authorList>
            <consortium name="US DOE Joint Genome Institute (JGI-PGF)"/>
            <person name="Walter F."/>
            <person name="Albersmeier A."/>
            <person name="Kalinowski J."/>
            <person name="Ruckert C."/>
        </authorList>
    </citation>
    <scope>NUCLEOTIDE SEQUENCE [LARGE SCALE GENOMIC DNA]</scope>
    <source>
        <strain evidence="8 9">CGMCC 1.12925</strain>
    </source>
</reference>
<dbReference type="Gene3D" id="2.160.10.10">
    <property type="entry name" value="Hexapeptide repeat proteins"/>
    <property type="match status" value="1"/>
</dbReference>
<protein>
    <submittedName>
        <fullName evidence="8">Acetyltransferase</fullName>
    </submittedName>
</protein>
<keyword evidence="9" id="KW-1185">Reference proteome</keyword>
<accession>A0A917E5J8</accession>
<dbReference type="PROSITE" id="PS00101">
    <property type="entry name" value="HEXAPEP_TRANSFERASES"/>
    <property type="match status" value="1"/>
</dbReference>
<evidence type="ECO:0000256" key="3">
    <source>
        <dbReference type="ARBA" id="ARBA00022737"/>
    </source>
</evidence>
<gene>
    <name evidence="8" type="ORF">GCM10010831_03520</name>
</gene>
<name>A0A917E5J8_9FLAO</name>
<dbReference type="Proteomes" id="UP000599688">
    <property type="component" value="Unassembled WGS sequence"/>
</dbReference>
<comment type="caution">
    <text evidence="8">The sequence shown here is derived from an EMBL/GenBank/DDBJ whole genome shotgun (WGS) entry which is preliminary data.</text>
</comment>
<feature type="site" description="Increases basicity of active site His" evidence="5">
    <location>
        <position position="131"/>
    </location>
</feature>
<evidence type="ECO:0000313" key="9">
    <source>
        <dbReference type="Proteomes" id="UP000599688"/>
    </source>
</evidence>
<dbReference type="GO" id="GO:0016746">
    <property type="term" value="F:acyltransferase activity"/>
    <property type="evidence" value="ECO:0007669"/>
    <property type="project" value="UniProtKB-KW"/>
</dbReference>